<organism evidence="1 2">
    <name type="scientific">Truncatella angustata</name>
    <dbReference type="NCBI Taxonomy" id="152316"/>
    <lineage>
        <taxon>Eukaryota</taxon>
        <taxon>Fungi</taxon>
        <taxon>Dikarya</taxon>
        <taxon>Ascomycota</taxon>
        <taxon>Pezizomycotina</taxon>
        <taxon>Sordariomycetes</taxon>
        <taxon>Xylariomycetidae</taxon>
        <taxon>Amphisphaeriales</taxon>
        <taxon>Sporocadaceae</taxon>
        <taxon>Truncatella</taxon>
    </lineage>
</organism>
<evidence type="ECO:0000313" key="1">
    <source>
        <dbReference type="EMBL" id="KAH6654569.1"/>
    </source>
</evidence>
<keyword evidence="2" id="KW-1185">Reference proteome</keyword>
<gene>
    <name evidence="1" type="ORF">BKA67DRAFT_283360</name>
</gene>
<dbReference type="EMBL" id="JAGPXC010000004">
    <property type="protein sequence ID" value="KAH6654569.1"/>
    <property type="molecule type" value="Genomic_DNA"/>
</dbReference>
<dbReference type="Proteomes" id="UP000758603">
    <property type="component" value="Unassembled WGS sequence"/>
</dbReference>
<dbReference type="OrthoDB" id="9975758at2759"/>
<name>A0A9P8ULU7_9PEZI</name>
<accession>A0A9P8ULU7</accession>
<proteinExistence type="predicted"/>
<dbReference type="RefSeq" id="XP_045958839.1">
    <property type="nucleotide sequence ID" value="XM_046095959.1"/>
</dbReference>
<comment type="caution">
    <text evidence="1">The sequence shown here is derived from an EMBL/GenBank/DDBJ whole genome shotgun (WGS) entry which is preliminary data.</text>
</comment>
<reference evidence="1" key="1">
    <citation type="journal article" date="2021" name="Nat. Commun.">
        <title>Genetic determinants of endophytism in the Arabidopsis root mycobiome.</title>
        <authorList>
            <person name="Mesny F."/>
            <person name="Miyauchi S."/>
            <person name="Thiergart T."/>
            <person name="Pickel B."/>
            <person name="Atanasova L."/>
            <person name="Karlsson M."/>
            <person name="Huettel B."/>
            <person name="Barry K.W."/>
            <person name="Haridas S."/>
            <person name="Chen C."/>
            <person name="Bauer D."/>
            <person name="Andreopoulos W."/>
            <person name="Pangilinan J."/>
            <person name="LaButti K."/>
            <person name="Riley R."/>
            <person name="Lipzen A."/>
            <person name="Clum A."/>
            <person name="Drula E."/>
            <person name="Henrissat B."/>
            <person name="Kohler A."/>
            <person name="Grigoriev I.V."/>
            <person name="Martin F.M."/>
            <person name="Hacquard S."/>
        </authorList>
    </citation>
    <scope>NUCLEOTIDE SEQUENCE</scope>
    <source>
        <strain evidence="1">MPI-SDFR-AT-0073</strain>
    </source>
</reference>
<evidence type="ECO:0000313" key="2">
    <source>
        <dbReference type="Proteomes" id="UP000758603"/>
    </source>
</evidence>
<protein>
    <submittedName>
        <fullName evidence="1">Uncharacterized protein</fullName>
    </submittedName>
</protein>
<sequence length="184" mass="21038">MATEITIRPPLSEELSKPDSEWFCRTWAVAHSTLSMWRSSRNVRITYTDLKNGSVDDLVEYEKKGSLKTVAGVDTDLGKGDWKWRGKGLLKLITSEWKVLGYGQLPTGEDGQVERWMVIWFAKTMFTEEGMDILTERKDGLPQQTLETIKKGLLELKDAPHLVKLVEEKMQPVEVKLPWILSDS</sequence>
<dbReference type="GeneID" id="70124852"/>
<dbReference type="AlphaFoldDB" id="A0A9P8ULU7"/>